<keyword evidence="3" id="KW-1185">Reference proteome</keyword>
<protein>
    <submittedName>
        <fullName evidence="2">DinB family protein</fullName>
    </submittedName>
</protein>
<dbReference type="AlphaFoldDB" id="A0A2W7HY46"/>
<dbReference type="EMBL" id="QKYV01000005">
    <property type="protein sequence ID" value="PZW39601.1"/>
    <property type="molecule type" value="Genomic_DNA"/>
</dbReference>
<gene>
    <name evidence="2" type="ORF">LX95_01961</name>
</gene>
<dbReference type="Pfam" id="PF12867">
    <property type="entry name" value="DinB_2"/>
    <property type="match status" value="1"/>
</dbReference>
<evidence type="ECO:0000313" key="3">
    <source>
        <dbReference type="Proteomes" id="UP000249542"/>
    </source>
</evidence>
<dbReference type="SUPFAM" id="SSF109854">
    <property type="entry name" value="DinB/YfiT-like putative metalloenzymes"/>
    <property type="match status" value="1"/>
</dbReference>
<dbReference type="Proteomes" id="UP000249542">
    <property type="component" value="Unassembled WGS sequence"/>
</dbReference>
<comment type="caution">
    <text evidence="2">The sequence shown here is derived from an EMBL/GenBank/DDBJ whole genome shotgun (WGS) entry which is preliminary data.</text>
</comment>
<evidence type="ECO:0000259" key="1">
    <source>
        <dbReference type="Pfam" id="PF12867"/>
    </source>
</evidence>
<evidence type="ECO:0000313" key="2">
    <source>
        <dbReference type="EMBL" id="PZW39601.1"/>
    </source>
</evidence>
<accession>A0A2W7HY46</accession>
<feature type="domain" description="DinB-like" evidence="1">
    <location>
        <begin position="36"/>
        <end position="165"/>
    </location>
</feature>
<organism evidence="2 3">
    <name type="scientific">Mesonia algae</name>
    <dbReference type="NCBI Taxonomy" id="213248"/>
    <lineage>
        <taxon>Bacteria</taxon>
        <taxon>Pseudomonadati</taxon>
        <taxon>Bacteroidota</taxon>
        <taxon>Flavobacteriia</taxon>
        <taxon>Flavobacteriales</taxon>
        <taxon>Flavobacteriaceae</taxon>
        <taxon>Mesonia</taxon>
    </lineage>
</organism>
<sequence length="171" mass="19952">MKVSNLPSSDFDHYLKNYLEKVPDLSLLESLDYSKNKVIQFYKELPSDKEVYRYTEGKWTPKEILLHLIDTERIFCGRALRFARNDKTVLPGYDHEDFVKESDANDRMLENLLEEYIAQRKSSRLLFKSFSQPTLEKIGNANNLMVSVGAIGLVISGHELHHLQILNERYL</sequence>
<dbReference type="Gene3D" id="1.20.120.450">
    <property type="entry name" value="dinb family like domain"/>
    <property type="match status" value="1"/>
</dbReference>
<reference evidence="2 3" key="1">
    <citation type="submission" date="2018-06" db="EMBL/GenBank/DDBJ databases">
        <title>Genomic Encyclopedia of Archaeal and Bacterial Type Strains, Phase II (KMG-II): from individual species to whole genera.</title>
        <authorList>
            <person name="Goeker M."/>
        </authorList>
    </citation>
    <scope>NUCLEOTIDE SEQUENCE [LARGE SCALE GENOMIC DNA]</scope>
    <source>
        <strain evidence="2 3">DSM 15361</strain>
    </source>
</reference>
<proteinExistence type="predicted"/>
<dbReference type="RefSeq" id="WP_111541254.1">
    <property type="nucleotide sequence ID" value="NZ_QKYV01000005.1"/>
</dbReference>
<dbReference type="InterPro" id="IPR024775">
    <property type="entry name" value="DinB-like"/>
</dbReference>
<name>A0A2W7HY46_9FLAO</name>
<dbReference type="InterPro" id="IPR034660">
    <property type="entry name" value="DinB/YfiT-like"/>
</dbReference>